<keyword evidence="2 5" id="KW-0547">Nucleotide-binding</keyword>
<dbReference type="PIRSF" id="PIRSF006809">
    <property type="entry name" value="GTP-binding_hflX_prd"/>
    <property type="match status" value="1"/>
</dbReference>
<evidence type="ECO:0000313" key="8">
    <source>
        <dbReference type="Proteomes" id="UP001597560"/>
    </source>
</evidence>
<dbReference type="PANTHER" id="PTHR10229:SF0">
    <property type="entry name" value="GTP-BINDING PROTEIN 6-RELATED"/>
    <property type="match status" value="1"/>
</dbReference>
<comment type="similarity">
    <text evidence="5">Belongs to the TRAFAC class OBG-HflX-like GTPase superfamily. HflX GTPase family.</text>
</comment>
<dbReference type="PROSITE" id="PS51705">
    <property type="entry name" value="G_HFLX"/>
    <property type="match status" value="1"/>
</dbReference>
<evidence type="ECO:0000256" key="1">
    <source>
        <dbReference type="ARBA" id="ARBA00022723"/>
    </source>
</evidence>
<comment type="subunit">
    <text evidence="5">Monomer. Associates with the 50S ribosomal subunit.</text>
</comment>
<proteinExistence type="inferred from homology"/>
<dbReference type="CDD" id="cd01878">
    <property type="entry name" value="HflX"/>
    <property type="match status" value="1"/>
</dbReference>
<comment type="subcellular location">
    <subcellularLocation>
        <location evidence="5">Cytoplasm</location>
    </subcellularLocation>
    <text evidence="5">May associate with membranes.</text>
</comment>
<dbReference type="Gene3D" id="3.40.50.11060">
    <property type="entry name" value="GTPase HflX, N-terminal domain"/>
    <property type="match status" value="1"/>
</dbReference>
<dbReference type="Proteomes" id="UP001597560">
    <property type="component" value="Unassembled WGS sequence"/>
</dbReference>
<evidence type="ECO:0000256" key="4">
    <source>
        <dbReference type="ARBA" id="ARBA00023134"/>
    </source>
</evidence>
<dbReference type="InterPro" id="IPR030394">
    <property type="entry name" value="G_HFLX_dom"/>
</dbReference>
<comment type="caution">
    <text evidence="7">The sequence shown here is derived from an EMBL/GenBank/DDBJ whole genome shotgun (WGS) entry which is preliminary data.</text>
</comment>
<dbReference type="InterPro" id="IPR042108">
    <property type="entry name" value="GTPase_HflX_N_sf"/>
</dbReference>
<keyword evidence="3" id="KW-0460">Magnesium</keyword>
<dbReference type="InterPro" id="IPR006073">
    <property type="entry name" value="GTP-bd"/>
</dbReference>
<dbReference type="NCBIfam" id="TIGR03156">
    <property type="entry name" value="GTP_HflX"/>
    <property type="match status" value="1"/>
</dbReference>
<dbReference type="InterPro" id="IPR027417">
    <property type="entry name" value="P-loop_NTPase"/>
</dbReference>
<name>A0ABW6B1U9_9SPHI</name>
<dbReference type="Pfam" id="PF01926">
    <property type="entry name" value="MMR_HSR1"/>
    <property type="match status" value="1"/>
</dbReference>
<accession>A0ABW6B1U9</accession>
<evidence type="ECO:0000313" key="7">
    <source>
        <dbReference type="EMBL" id="MFD2961780.1"/>
    </source>
</evidence>
<keyword evidence="4 5" id="KW-0342">GTP-binding</keyword>
<dbReference type="EMBL" id="JBHUPA010000003">
    <property type="protein sequence ID" value="MFD2961780.1"/>
    <property type="molecule type" value="Genomic_DNA"/>
</dbReference>
<gene>
    <name evidence="5 7" type="primary">hflX</name>
    <name evidence="7" type="ORF">ACFS6J_08290</name>
</gene>
<dbReference type="Gene3D" id="6.10.250.2860">
    <property type="match status" value="1"/>
</dbReference>
<evidence type="ECO:0000259" key="6">
    <source>
        <dbReference type="PROSITE" id="PS51705"/>
    </source>
</evidence>
<dbReference type="InterPro" id="IPR025121">
    <property type="entry name" value="GTPase_HflX_N"/>
</dbReference>
<evidence type="ECO:0000256" key="2">
    <source>
        <dbReference type="ARBA" id="ARBA00022741"/>
    </source>
</evidence>
<comment type="function">
    <text evidence="5">GTPase that associates with the 50S ribosomal subunit and may have a role during protein synthesis or ribosome biogenesis.</text>
</comment>
<dbReference type="HAMAP" id="MF_00900">
    <property type="entry name" value="GTPase_HflX"/>
    <property type="match status" value="1"/>
</dbReference>
<keyword evidence="5" id="KW-0963">Cytoplasm</keyword>
<reference evidence="8" key="1">
    <citation type="journal article" date="2019" name="Int. J. Syst. Evol. Microbiol.">
        <title>The Global Catalogue of Microorganisms (GCM) 10K type strain sequencing project: providing services to taxonomists for standard genome sequencing and annotation.</title>
        <authorList>
            <consortium name="The Broad Institute Genomics Platform"/>
            <consortium name="The Broad Institute Genome Sequencing Center for Infectious Disease"/>
            <person name="Wu L."/>
            <person name="Ma J."/>
        </authorList>
    </citation>
    <scope>NUCLEOTIDE SEQUENCE [LARGE SCALE GENOMIC DNA]</scope>
    <source>
        <strain evidence="8">KCTC 23098</strain>
    </source>
</reference>
<protein>
    <recommendedName>
        <fullName evidence="5">GTPase HflX</fullName>
    </recommendedName>
    <alternativeName>
        <fullName evidence="5">GTP-binding protein HflX</fullName>
    </alternativeName>
</protein>
<feature type="domain" description="Hflx-type G" evidence="6">
    <location>
        <begin position="204"/>
        <end position="389"/>
    </location>
</feature>
<dbReference type="Gene3D" id="3.40.50.300">
    <property type="entry name" value="P-loop containing nucleotide triphosphate hydrolases"/>
    <property type="match status" value="1"/>
</dbReference>
<organism evidence="7 8">
    <name type="scientific">Olivibacter jilunii</name>
    <dbReference type="NCBI Taxonomy" id="985016"/>
    <lineage>
        <taxon>Bacteria</taxon>
        <taxon>Pseudomonadati</taxon>
        <taxon>Bacteroidota</taxon>
        <taxon>Sphingobacteriia</taxon>
        <taxon>Sphingobacteriales</taxon>
        <taxon>Sphingobacteriaceae</taxon>
        <taxon>Olivibacter</taxon>
    </lineage>
</organism>
<dbReference type="InterPro" id="IPR032305">
    <property type="entry name" value="GTP-bd_M"/>
</dbReference>
<dbReference type="InterPro" id="IPR016496">
    <property type="entry name" value="GTPase_HflX"/>
</dbReference>
<dbReference type="Pfam" id="PF16360">
    <property type="entry name" value="GTP-bdg_M"/>
    <property type="match status" value="1"/>
</dbReference>
<evidence type="ECO:0000256" key="5">
    <source>
        <dbReference type="HAMAP-Rule" id="MF_00900"/>
    </source>
</evidence>
<evidence type="ECO:0000256" key="3">
    <source>
        <dbReference type="ARBA" id="ARBA00022842"/>
    </source>
</evidence>
<sequence>MAIRKIYDTAIKPERAVLVGIITPNETEDQEKEYLEELAFLVETAGGETINTFTQRMQKPDRATFVGSGKLDEIKAYVNAEEADIVVFDDELSPSQLRNIENELKIKILDRSNLILDIFANRAKTAQAKTQVELAQLQYLLPRLTRMWTHLERQKGGIGMRGPGETQIESDRRMILNKISLLKEKLKQIDKQNETQRKNRGELIRVALVGYTNVGKSTIMNMISKSEVFAENKLFATLDTTVRKVVIDNLPFLLSDTVGFIRKLPHHLVECFKSTLDEVREADILVHVVDISHPNFEDHINTVNETLKDLGAIDKPVITVFNKIDAYKPAEVAHDDNGDEQAKKNITIDDFKNSWMAKHSSPAVFISATEKKNVEEFRQLLYDKVIKIHTARYPYNNLLY</sequence>
<keyword evidence="8" id="KW-1185">Reference proteome</keyword>
<dbReference type="RefSeq" id="WP_377610039.1">
    <property type="nucleotide sequence ID" value="NZ_JBHUPA010000003.1"/>
</dbReference>
<dbReference type="SUPFAM" id="SSF52540">
    <property type="entry name" value="P-loop containing nucleoside triphosphate hydrolases"/>
    <property type="match status" value="1"/>
</dbReference>
<dbReference type="Pfam" id="PF13167">
    <property type="entry name" value="GTP-bdg_N"/>
    <property type="match status" value="1"/>
</dbReference>
<keyword evidence="1" id="KW-0479">Metal-binding</keyword>
<dbReference type="PRINTS" id="PR00326">
    <property type="entry name" value="GTP1OBG"/>
</dbReference>
<dbReference type="PANTHER" id="PTHR10229">
    <property type="entry name" value="GTP-BINDING PROTEIN HFLX"/>
    <property type="match status" value="1"/>
</dbReference>